<keyword evidence="1" id="KW-0472">Membrane</keyword>
<comment type="caution">
    <text evidence="2">The sequence shown here is derived from an EMBL/GenBank/DDBJ whole genome shotgun (WGS) entry which is preliminary data.</text>
</comment>
<keyword evidence="3" id="KW-1185">Reference proteome</keyword>
<proteinExistence type="predicted"/>
<organism evidence="2 3">
    <name type="scientific">Mycetocola zhadangensis</name>
    <dbReference type="NCBI Taxonomy" id="1164595"/>
    <lineage>
        <taxon>Bacteria</taxon>
        <taxon>Bacillati</taxon>
        <taxon>Actinomycetota</taxon>
        <taxon>Actinomycetes</taxon>
        <taxon>Micrococcales</taxon>
        <taxon>Microbacteriaceae</taxon>
        <taxon>Mycetocola</taxon>
    </lineage>
</organism>
<protein>
    <submittedName>
        <fullName evidence="2">Uncharacterized protein</fullName>
    </submittedName>
</protein>
<accession>A0A3L7J1D5</accession>
<evidence type="ECO:0000313" key="3">
    <source>
        <dbReference type="Proteomes" id="UP000282460"/>
    </source>
</evidence>
<evidence type="ECO:0000256" key="1">
    <source>
        <dbReference type="SAM" id="Phobius"/>
    </source>
</evidence>
<feature type="transmembrane region" description="Helical" evidence="1">
    <location>
        <begin position="39"/>
        <end position="59"/>
    </location>
</feature>
<feature type="transmembrane region" description="Helical" evidence="1">
    <location>
        <begin position="102"/>
        <end position="123"/>
    </location>
</feature>
<sequence length="147" mass="15596">MVDVVRSAVLGFLAGLVWFVVLSYSEGARVDSLTAGDTLRVIPVILISIAVSAVAIWAISRLRTAFGIGTAVGLIVLALIGLIVGDLAMAFANPILLPFPSLFSRGASAISVWIAVVASLIFASPTKRRNPDVQRAEEQPRLSHQYP</sequence>
<gene>
    <name evidence="2" type="ORF">D9V28_08740</name>
</gene>
<name>A0A3L7J1D5_9MICO</name>
<dbReference type="EMBL" id="RCWJ01000002">
    <property type="protein sequence ID" value="RLQ84280.1"/>
    <property type="molecule type" value="Genomic_DNA"/>
</dbReference>
<evidence type="ECO:0000313" key="2">
    <source>
        <dbReference type="EMBL" id="RLQ84280.1"/>
    </source>
</evidence>
<reference evidence="2 3" key="1">
    <citation type="submission" date="2018-10" db="EMBL/GenBank/DDBJ databases">
        <authorList>
            <person name="Li J."/>
        </authorList>
    </citation>
    <scope>NUCLEOTIDE SEQUENCE [LARGE SCALE GENOMIC DNA]</scope>
    <source>
        <strain evidence="2 3">ZD1-4</strain>
    </source>
</reference>
<keyword evidence="1" id="KW-0812">Transmembrane</keyword>
<dbReference type="Proteomes" id="UP000282460">
    <property type="component" value="Unassembled WGS sequence"/>
</dbReference>
<dbReference type="AlphaFoldDB" id="A0A3L7J1D5"/>
<keyword evidence="1" id="KW-1133">Transmembrane helix</keyword>
<feature type="transmembrane region" description="Helical" evidence="1">
    <location>
        <begin position="71"/>
        <end position="96"/>
    </location>
</feature>